<keyword evidence="3 5" id="KW-1133">Transmembrane helix</keyword>
<evidence type="ECO:0000256" key="2">
    <source>
        <dbReference type="ARBA" id="ARBA00022692"/>
    </source>
</evidence>
<evidence type="ECO:0000256" key="3">
    <source>
        <dbReference type="ARBA" id="ARBA00022989"/>
    </source>
</evidence>
<dbReference type="EMBL" id="VFJC01000012">
    <property type="protein sequence ID" value="KAB5558973.1"/>
    <property type="molecule type" value="Genomic_DNA"/>
</dbReference>
<dbReference type="PANTHER" id="PTHR11040">
    <property type="entry name" value="ZINC/IRON TRANSPORTER"/>
    <property type="match status" value="1"/>
</dbReference>
<comment type="subcellular location">
    <subcellularLocation>
        <location evidence="1">Membrane</location>
        <topology evidence="1">Multi-pass membrane protein</topology>
    </subcellularLocation>
</comment>
<feature type="transmembrane region" description="Helical" evidence="5">
    <location>
        <begin position="214"/>
        <end position="233"/>
    </location>
</feature>
<name>A0A5N5MWX0_PANHP</name>
<dbReference type="Proteomes" id="UP000327468">
    <property type="component" value="Chromosome 11"/>
</dbReference>
<gene>
    <name evidence="6" type="ORF">PHYPO_G00023450</name>
</gene>
<dbReference type="GO" id="GO:0005886">
    <property type="term" value="C:plasma membrane"/>
    <property type="evidence" value="ECO:0007669"/>
    <property type="project" value="TreeGrafter"/>
</dbReference>
<dbReference type="PANTHER" id="PTHR11040:SF120">
    <property type="entry name" value="ZINC TRANSPORTER ZIP2"/>
    <property type="match status" value="1"/>
</dbReference>
<keyword evidence="2 5" id="KW-0812">Transmembrane</keyword>
<feature type="transmembrane region" description="Helical" evidence="5">
    <location>
        <begin position="278"/>
        <end position="297"/>
    </location>
</feature>
<proteinExistence type="predicted"/>
<dbReference type="Pfam" id="PF02535">
    <property type="entry name" value="Zip"/>
    <property type="match status" value="1"/>
</dbReference>
<sequence length="298" mass="32924">MEYLLTVKISALVGLLILTVFFGFVPVRMKFFRETSGTEIHRTVLSLISCFAGGVFLAACLLDIIPDYLSDISAQLQDTDIDYPLAQFIMACGFFIVLIVERLVLSCNERRSEERAPLLPSAGHSHSHSHRSVNDVESSSHHVHVDLQAHSSFRSFILFLSLSLHSVFEGLAIGLQTTDTKVLEICIAILVHKSIIVFSLSIKLIQSAIRPMWLVIYILVFSIMSPMGIAIGIGVSEAQLQMGALVQAVLEGLAAGTFVYITFLEILPHELNSPERQLLKVLFILLGFSLMAFLCFLG</sequence>
<evidence type="ECO:0000256" key="1">
    <source>
        <dbReference type="ARBA" id="ARBA00004141"/>
    </source>
</evidence>
<dbReference type="OrthoDB" id="448280at2759"/>
<organism evidence="6 7">
    <name type="scientific">Pangasianodon hypophthalmus</name>
    <name type="common">Striped catfish</name>
    <name type="synonym">Helicophagus hypophthalmus</name>
    <dbReference type="NCBI Taxonomy" id="310915"/>
    <lineage>
        <taxon>Eukaryota</taxon>
        <taxon>Metazoa</taxon>
        <taxon>Chordata</taxon>
        <taxon>Craniata</taxon>
        <taxon>Vertebrata</taxon>
        <taxon>Euteleostomi</taxon>
        <taxon>Actinopterygii</taxon>
        <taxon>Neopterygii</taxon>
        <taxon>Teleostei</taxon>
        <taxon>Ostariophysi</taxon>
        <taxon>Siluriformes</taxon>
        <taxon>Pangasiidae</taxon>
        <taxon>Pangasianodon</taxon>
    </lineage>
</organism>
<evidence type="ECO:0000256" key="5">
    <source>
        <dbReference type="SAM" id="Phobius"/>
    </source>
</evidence>
<feature type="transmembrane region" description="Helical" evidence="5">
    <location>
        <begin position="45"/>
        <end position="65"/>
    </location>
</feature>
<reference evidence="6 7" key="1">
    <citation type="submission" date="2019-06" db="EMBL/GenBank/DDBJ databases">
        <title>A chromosome-scale genome assembly of the striped catfish, Pangasianodon hypophthalmus.</title>
        <authorList>
            <person name="Wen M."/>
            <person name="Zahm M."/>
            <person name="Roques C."/>
            <person name="Cabau C."/>
            <person name="Klopp C."/>
            <person name="Donnadieu C."/>
            <person name="Jouanno E."/>
            <person name="Avarre J.-C."/>
            <person name="Campet M."/>
            <person name="Ha T.T.T."/>
            <person name="Dugue R."/>
            <person name="Lampietro C."/>
            <person name="Louis A."/>
            <person name="Herpin A."/>
            <person name="Echchiki A."/>
            <person name="Berthelot C."/>
            <person name="Parey E."/>
            <person name="Roest-Crollius H."/>
            <person name="Braasch I."/>
            <person name="Postlethwait J."/>
            <person name="Bobe J."/>
            <person name="Montfort J."/>
            <person name="Bouchez O."/>
            <person name="Begum T."/>
            <person name="Schartl M."/>
            <person name="Guiguen Y."/>
        </authorList>
    </citation>
    <scope>NUCLEOTIDE SEQUENCE [LARGE SCALE GENOMIC DNA]</scope>
    <source>
        <strain evidence="6 7">Indonesia</strain>
        <tissue evidence="6">Blood</tissue>
    </source>
</reference>
<evidence type="ECO:0008006" key="8">
    <source>
        <dbReference type="Google" id="ProtNLM"/>
    </source>
</evidence>
<evidence type="ECO:0000313" key="6">
    <source>
        <dbReference type="EMBL" id="KAB5558973.1"/>
    </source>
</evidence>
<dbReference type="AlphaFoldDB" id="A0A5N5MWX0"/>
<comment type="caution">
    <text evidence="6">The sequence shown here is derived from an EMBL/GenBank/DDBJ whole genome shotgun (WGS) entry which is preliminary data.</text>
</comment>
<feature type="transmembrane region" description="Helical" evidence="5">
    <location>
        <begin position="6"/>
        <end position="25"/>
    </location>
</feature>
<dbReference type="GO" id="GO:0005385">
    <property type="term" value="F:zinc ion transmembrane transporter activity"/>
    <property type="evidence" value="ECO:0007669"/>
    <property type="project" value="TreeGrafter"/>
</dbReference>
<feature type="transmembrane region" description="Helical" evidence="5">
    <location>
        <begin position="245"/>
        <end position="266"/>
    </location>
</feature>
<protein>
    <recommendedName>
        <fullName evidence="8">Zinc transporter ZIP1</fullName>
    </recommendedName>
</protein>
<accession>A0A5N5MWX0</accession>
<evidence type="ECO:0000256" key="4">
    <source>
        <dbReference type="ARBA" id="ARBA00023136"/>
    </source>
</evidence>
<feature type="transmembrane region" description="Helical" evidence="5">
    <location>
        <begin position="85"/>
        <end position="105"/>
    </location>
</feature>
<keyword evidence="4 5" id="KW-0472">Membrane</keyword>
<dbReference type="InterPro" id="IPR003689">
    <property type="entry name" value="ZIP"/>
</dbReference>
<keyword evidence="7" id="KW-1185">Reference proteome</keyword>
<evidence type="ECO:0000313" key="7">
    <source>
        <dbReference type="Proteomes" id="UP000327468"/>
    </source>
</evidence>